<accession>A0A6M3JSD5</accession>
<organism evidence="1">
    <name type="scientific">viral metagenome</name>
    <dbReference type="NCBI Taxonomy" id="1070528"/>
    <lineage>
        <taxon>unclassified sequences</taxon>
        <taxon>metagenomes</taxon>
        <taxon>organismal metagenomes</taxon>
    </lineage>
</organism>
<reference evidence="1" key="1">
    <citation type="submission" date="2020-03" db="EMBL/GenBank/DDBJ databases">
        <title>The deep terrestrial virosphere.</title>
        <authorList>
            <person name="Holmfeldt K."/>
            <person name="Nilsson E."/>
            <person name="Simone D."/>
            <person name="Lopez-Fernandez M."/>
            <person name="Wu X."/>
            <person name="de Brujin I."/>
            <person name="Lundin D."/>
            <person name="Andersson A."/>
            <person name="Bertilsson S."/>
            <person name="Dopson M."/>
        </authorList>
    </citation>
    <scope>NUCLEOTIDE SEQUENCE</scope>
    <source>
        <strain evidence="1">MM415A02929</strain>
    </source>
</reference>
<protein>
    <submittedName>
        <fullName evidence="1">Uncharacterized protein</fullName>
    </submittedName>
</protein>
<sequence length="59" mass="7194">MVINMGFIKLPPGYHIEWYEGDEHYHWVNGERESIMFSSRWQAYRAAWKDYELHKCVMG</sequence>
<dbReference type="EMBL" id="MT141923">
    <property type="protein sequence ID" value="QJA72081.1"/>
    <property type="molecule type" value="Genomic_DNA"/>
</dbReference>
<name>A0A6M3JSD5_9ZZZZ</name>
<dbReference type="AlphaFoldDB" id="A0A6M3JSD5"/>
<evidence type="ECO:0000313" key="1">
    <source>
        <dbReference type="EMBL" id="QJA72081.1"/>
    </source>
</evidence>
<proteinExistence type="predicted"/>
<gene>
    <name evidence="1" type="ORF">MM415A02929_0003</name>
</gene>